<name>A0ACC2LQC5_PERAE</name>
<proteinExistence type="predicted"/>
<reference evidence="1 2" key="1">
    <citation type="journal article" date="2022" name="Hortic Res">
        <title>A haplotype resolved chromosomal level avocado genome allows analysis of novel avocado genes.</title>
        <authorList>
            <person name="Nath O."/>
            <person name="Fletcher S.J."/>
            <person name="Hayward A."/>
            <person name="Shaw L.M."/>
            <person name="Masouleh A.K."/>
            <person name="Furtado A."/>
            <person name="Henry R.J."/>
            <person name="Mitter N."/>
        </authorList>
    </citation>
    <scope>NUCLEOTIDE SEQUENCE [LARGE SCALE GENOMIC DNA]</scope>
    <source>
        <strain evidence="2">cv. Hass</strain>
    </source>
</reference>
<keyword evidence="2" id="KW-1185">Reference proteome</keyword>
<sequence>MQCRPIPYQRSLSSLLLSVFLAHNSQMQPPHQSPSSAPIILHPRLRNRSSPTRCSHHPLSIHPIFGCFHCWPPHLPPLIHPISTPSGFLGFSSCVFPAAGRDGVEGEVVTRVRSSIEVMIENRNDEENEEYDEPDVDYDMDLDVDQDL</sequence>
<evidence type="ECO:0000313" key="2">
    <source>
        <dbReference type="Proteomes" id="UP001234297"/>
    </source>
</evidence>
<protein>
    <submittedName>
        <fullName evidence="1">Uncharacterized protein</fullName>
    </submittedName>
</protein>
<dbReference type="Proteomes" id="UP001234297">
    <property type="component" value="Chromosome 3"/>
</dbReference>
<organism evidence="1 2">
    <name type="scientific">Persea americana</name>
    <name type="common">Avocado</name>
    <dbReference type="NCBI Taxonomy" id="3435"/>
    <lineage>
        <taxon>Eukaryota</taxon>
        <taxon>Viridiplantae</taxon>
        <taxon>Streptophyta</taxon>
        <taxon>Embryophyta</taxon>
        <taxon>Tracheophyta</taxon>
        <taxon>Spermatophyta</taxon>
        <taxon>Magnoliopsida</taxon>
        <taxon>Magnoliidae</taxon>
        <taxon>Laurales</taxon>
        <taxon>Lauraceae</taxon>
        <taxon>Persea</taxon>
    </lineage>
</organism>
<dbReference type="EMBL" id="CM056811">
    <property type="protein sequence ID" value="KAJ8635368.1"/>
    <property type="molecule type" value="Genomic_DNA"/>
</dbReference>
<comment type="caution">
    <text evidence="1">The sequence shown here is derived from an EMBL/GenBank/DDBJ whole genome shotgun (WGS) entry which is preliminary data.</text>
</comment>
<accession>A0ACC2LQC5</accession>
<evidence type="ECO:0000313" key="1">
    <source>
        <dbReference type="EMBL" id="KAJ8635368.1"/>
    </source>
</evidence>
<gene>
    <name evidence="1" type="ORF">MRB53_009635</name>
</gene>